<dbReference type="GeneID" id="73325401"/>
<name>A0AA37LDJ5_9PEZI</name>
<dbReference type="Proteomes" id="UP001055115">
    <property type="component" value="Unassembled WGS sequence"/>
</dbReference>
<keyword evidence="2" id="KW-1185">Reference proteome</keyword>
<dbReference type="EMBL" id="BQXU01000010">
    <property type="protein sequence ID" value="GKT44418.1"/>
    <property type="molecule type" value="Genomic_DNA"/>
</dbReference>
<comment type="caution">
    <text evidence="1">The sequence shown here is derived from an EMBL/GenBank/DDBJ whole genome shotgun (WGS) entry which is preliminary data.</text>
</comment>
<proteinExistence type="predicted"/>
<evidence type="ECO:0000313" key="2">
    <source>
        <dbReference type="Proteomes" id="UP001055115"/>
    </source>
</evidence>
<dbReference type="AlphaFoldDB" id="A0AA37LDJ5"/>
<organism evidence="1 2">
    <name type="scientific">Colletotrichum spaethianum</name>
    <dbReference type="NCBI Taxonomy" id="700344"/>
    <lineage>
        <taxon>Eukaryota</taxon>
        <taxon>Fungi</taxon>
        <taxon>Dikarya</taxon>
        <taxon>Ascomycota</taxon>
        <taxon>Pezizomycotina</taxon>
        <taxon>Sordariomycetes</taxon>
        <taxon>Hypocreomycetidae</taxon>
        <taxon>Glomerellales</taxon>
        <taxon>Glomerellaceae</taxon>
        <taxon>Colletotrichum</taxon>
        <taxon>Colletotrichum spaethianum species complex</taxon>
    </lineage>
</organism>
<accession>A0AA37LDJ5</accession>
<sequence>MVVWAGGFTKRRSLKPQQPVEGGGGEWVWSQSLRTEKGGGGQLKSWIVAGMSEAVGEMDRNRWENPMDILRFPSIHRPDKTL</sequence>
<gene>
    <name evidence="1" type="ORF">ColSpa_04599</name>
</gene>
<reference evidence="1 2" key="1">
    <citation type="submission" date="2022-03" db="EMBL/GenBank/DDBJ databases">
        <title>Genome data of Colletotrichum spp.</title>
        <authorList>
            <person name="Utami Y.D."/>
            <person name="Hiruma K."/>
        </authorList>
    </citation>
    <scope>NUCLEOTIDE SEQUENCE [LARGE SCALE GENOMIC DNA]</scope>
    <source>
        <strain evidence="1 2">MAFF 239500</strain>
    </source>
</reference>
<evidence type="ECO:0000313" key="1">
    <source>
        <dbReference type="EMBL" id="GKT44418.1"/>
    </source>
</evidence>
<dbReference type="RefSeq" id="XP_049126768.1">
    <property type="nucleotide sequence ID" value="XM_049270811.1"/>
</dbReference>
<protein>
    <submittedName>
        <fullName evidence="1">Uncharacterized protein</fullName>
    </submittedName>
</protein>